<name>A0A1I8F6Z9_9PLAT</name>
<reference evidence="2" key="1">
    <citation type="submission" date="2016-11" db="UniProtKB">
        <authorList>
            <consortium name="WormBaseParasite"/>
        </authorList>
    </citation>
    <scope>IDENTIFICATION</scope>
</reference>
<dbReference type="AlphaFoldDB" id="A0A1I8F6Z9"/>
<accession>A0A1I8F6Z9</accession>
<protein>
    <submittedName>
        <fullName evidence="2">Fibronectin type-III domain-containing protein</fullName>
    </submittedName>
</protein>
<keyword evidence="1" id="KW-1185">Reference proteome</keyword>
<dbReference type="WBParaSite" id="maker-unitig_22909-snap-gene-0.1-mRNA-1">
    <property type="protein sequence ID" value="maker-unitig_22909-snap-gene-0.1-mRNA-1"/>
    <property type="gene ID" value="maker-unitig_22909-snap-gene-0.1"/>
</dbReference>
<evidence type="ECO:0000313" key="2">
    <source>
        <dbReference type="WBParaSite" id="maker-unitig_22909-snap-gene-0.1-mRNA-1"/>
    </source>
</evidence>
<organism evidence="1 2">
    <name type="scientific">Macrostomum lignano</name>
    <dbReference type="NCBI Taxonomy" id="282301"/>
    <lineage>
        <taxon>Eukaryota</taxon>
        <taxon>Metazoa</taxon>
        <taxon>Spiralia</taxon>
        <taxon>Lophotrochozoa</taxon>
        <taxon>Platyhelminthes</taxon>
        <taxon>Rhabditophora</taxon>
        <taxon>Macrostomorpha</taxon>
        <taxon>Macrostomida</taxon>
        <taxon>Macrostomidae</taxon>
        <taxon>Macrostomum</taxon>
    </lineage>
</organism>
<dbReference type="Proteomes" id="UP000095280">
    <property type="component" value="Unplaced"/>
</dbReference>
<sequence length="87" mass="10039">GQQYATRIDGFQQDCLVLHSLEIDGKDYPIAAYRTYRVEVVAVKQRLKWRQNACGSCKWHRPTAEVKAEQVEPSEGADVWLAWDMPM</sequence>
<evidence type="ECO:0000313" key="1">
    <source>
        <dbReference type="Proteomes" id="UP000095280"/>
    </source>
</evidence>
<proteinExistence type="predicted"/>